<evidence type="ECO:0000256" key="2">
    <source>
        <dbReference type="ARBA" id="ARBA00022679"/>
    </source>
</evidence>
<feature type="domain" description="Maltose/galactoside acetyltransferase" evidence="3">
    <location>
        <begin position="6"/>
        <end position="36"/>
    </location>
</feature>
<dbReference type="EMBL" id="FOCC01000018">
    <property type="protein sequence ID" value="SEM98857.1"/>
    <property type="molecule type" value="Genomic_DNA"/>
</dbReference>
<proteinExistence type="inferred from homology"/>
<dbReference type="Pfam" id="PF12464">
    <property type="entry name" value="Mac"/>
    <property type="match status" value="1"/>
</dbReference>
<evidence type="ECO:0000313" key="4">
    <source>
        <dbReference type="EMBL" id="SEM98857.1"/>
    </source>
</evidence>
<dbReference type="InterPro" id="IPR024688">
    <property type="entry name" value="Mac_dom"/>
</dbReference>
<keyword evidence="2" id="KW-0808">Transferase</keyword>
<comment type="caution">
    <text evidence="4">The sequence shown here is derived from an EMBL/GenBank/DDBJ whole genome shotgun (WGS) entry which is preliminary data.</text>
</comment>
<comment type="similarity">
    <text evidence="1">Belongs to the transferase hexapeptide repeat family.</text>
</comment>
<protein>
    <submittedName>
        <fullName evidence="4">Maltose O-acetyltransferase</fullName>
    </submittedName>
</protein>
<organism evidence="4 5">
    <name type="scientific">Ligilactobacillus ruminis</name>
    <dbReference type="NCBI Taxonomy" id="1623"/>
    <lineage>
        <taxon>Bacteria</taxon>
        <taxon>Bacillati</taxon>
        <taxon>Bacillota</taxon>
        <taxon>Bacilli</taxon>
        <taxon>Lactobacillales</taxon>
        <taxon>Lactobacillaceae</taxon>
        <taxon>Ligilactobacillus</taxon>
    </lineage>
</organism>
<evidence type="ECO:0000313" key="5">
    <source>
        <dbReference type="Proteomes" id="UP000182089"/>
    </source>
</evidence>
<dbReference type="Proteomes" id="UP000182089">
    <property type="component" value="Unassembled WGS sequence"/>
</dbReference>
<sequence>MTEQEKMLQGKLYDPSDPVLAQKRAQAHELSQQYNALN</sequence>
<evidence type="ECO:0000256" key="1">
    <source>
        <dbReference type="ARBA" id="ARBA00007274"/>
    </source>
</evidence>
<gene>
    <name evidence="4" type="ORF">SAMN05216431_11820</name>
</gene>
<reference evidence="4 5" key="1">
    <citation type="submission" date="2016-10" db="EMBL/GenBank/DDBJ databases">
        <authorList>
            <person name="Varghese N."/>
            <person name="Submissions S."/>
        </authorList>
    </citation>
    <scope>NUCLEOTIDE SEQUENCE [LARGE SCALE GENOMIC DNA]</scope>
    <source>
        <strain evidence="4 5">WC1T17</strain>
    </source>
</reference>
<accession>A0ABY1AEJ4</accession>
<name>A0ABY1AEJ4_9LACO</name>
<evidence type="ECO:0000259" key="3">
    <source>
        <dbReference type="Pfam" id="PF12464"/>
    </source>
</evidence>